<organism evidence="3 4">
    <name type="scientific">Penicillium fimorum</name>
    <dbReference type="NCBI Taxonomy" id="1882269"/>
    <lineage>
        <taxon>Eukaryota</taxon>
        <taxon>Fungi</taxon>
        <taxon>Dikarya</taxon>
        <taxon>Ascomycota</taxon>
        <taxon>Pezizomycotina</taxon>
        <taxon>Eurotiomycetes</taxon>
        <taxon>Eurotiomycetidae</taxon>
        <taxon>Eurotiales</taxon>
        <taxon>Aspergillaceae</taxon>
        <taxon>Penicillium</taxon>
    </lineage>
</organism>
<comment type="caution">
    <text evidence="3">The sequence shown here is derived from an EMBL/GenBank/DDBJ whole genome shotgun (WGS) entry which is preliminary data.</text>
</comment>
<name>A0A9W9XZT5_9EURO</name>
<feature type="domain" description="Alpha/beta hydrolase fold-3" evidence="2">
    <location>
        <begin position="6"/>
        <end position="78"/>
    </location>
</feature>
<accession>A0A9W9XZT5</accession>
<dbReference type="PANTHER" id="PTHR48081">
    <property type="entry name" value="AB HYDROLASE SUPERFAMILY PROTEIN C4A8.06C"/>
    <property type="match status" value="1"/>
</dbReference>
<dbReference type="EMBL" id="JAPWDS010000002">
    <property type="protein sequence ID" value="KAJ5513233.1"/>
    <property type="molecule type" value="Genomic_DNA"/>
</dbReference>
<dbReference type="InterPro" id="IPR029058">
    <property type="entry name" value="AB_hydrolase_fold"/>
</dbReference>
<keyword evidence="1 3" id="KW-0378">Hydrolase</keyword>
<dbReference type="GO" id="GO:0072330">
    <property type="term" value="P:monocarboxylic acid biosynthetic process"/>
    <property type="evidence" value="ECO:0007669"/>
    <property type="project" value="UniProtKB-ARBA"/>
</dbReference>
<dbReference type="GO" id="GO:0017000">
    <property type="term" value="P:antibiotic biosynthetic process"/>
    <property type="evidence" value="ECO:0007669"/>
    <property type="project" value="UniProtKB-ARBA"/>
</dbReference>
<evidence type="ECO:0000313" key="3">
    <source>
        <dbReference type="EMBL" id="KAJ5513233.1"/>
    </source>
</evidence>
<protein>
    <submittedName>
        <fullName evidence="3">Alpha/beta hydrolase fold-3</fullName>
    </submittedName>
</protein>
<evidence type="ECO:0000313" key="4">
    <source>
        <dbReference type="Proteomes" id="UP001149954"/>
    </source>
</evidence>
<evidence type="ECO:0000259" key="2">
    <source>
        <dbReference type="Pfam" id="PF07859"/>
    </source>
</evidence>
<evidence type="ECO:0000256" key="1">
    <source>
        <dbReference type="ARBA" id="ARBA00022801"/>
    </source>
</evidence>
<dbReference type="AlphaFoldDB" id="A0A9W9XZT5"/>
<dbReference type="InterPro" id="IPR050300">
    <property type="entry name" value="GDXG_lipolytic_enzyme"/>
</dbReference>
<dbReference type="GO" id="GO:0016787">
    <property type="term" value="F:hydrolase activity"/>
    <property type="evidence" value="ECO:0007669"/>
    <property type="project" value="UniProtKB-KW"/>
</dbReference>
<reference evidence="3" key="2">
    <citation type="journal article" date="2023" name="IMA Fungus">
        <title>Comparative genomic study of the Penicillium genus elucidates a diverse pangenome and 15 lateral gene transfer events.</title>
        <authorList>
            <person name="Petersen C."/>
            <person name="Sorensen T."/>
            <person name="Nielsen M.R."/>
            <person name="Sondergaard T.E."/>
            <person name="Sorensen J.L."/>
            <person name="Fitzpatrick D.A."/>
            <person name="Frisvad J.C."/>
            <person name="Nielsen K.L."/>
        </authorList>
    </citation>
    <scope>NUCLEOTIDE SEQUENCE</scope>
    <source>
        <strain evidence="3">IBT 29495</strain>
    </source>
</reference>
<dbReference type="SUPFAM" id="SSF53474">
    <property type="entry name" value="alpha/beta-Hydrolases"/>
    <property type="match status" value="1"/>
</dbReference>
<reference evidence="3" key="1">
    <citation type="submission" date="2022-12" db="EMBL/GenBank/DDBJ databases">
        <authorList>
            <person name="Petersen C."/>
        </authorList>
    </citation>
    <scope>NUCLEOTIDE SEQUENCE</scope>
    <source>
        <strain evidence="3">IBT 29495</strain>
    </source>
</reference>
<dbReference type="Gene3D" id="3.40.50.1820">
    <property type="entry name" value="alpha/beta hydrolase"/>
    <property type="match status" value="1"/>
</dbReference>
<sequence length="84" mass="8876">MAYFASIDIVTVAVKYRLVPEHPAPTALDDAYAGLVWTVENAANFDIDPMKIMILGSSDGAPIAAGCAILAQRNQNPSSAHKCS</sequence>
<dbReference type="Pfam" id="PF07859">
    <property type="entry name" value="Abhydrolase_3"/>
    <property type="match status" value="1"/>
</dbReference>
<dbReference type="Proteomes" id="UP001149954">
    <property type="component" value="Unassembled WGS sequence"/>
</dbReference>
<keyword evidence="4" id="KW-1185">Reference proteome</keyword>
<dbReference type="OrthoDB" id="433474at2759"/>
<gene>
    <name evidence="3" type="ORF">N7463_002785</name>
</gene>
<dbReference type="PANTHER" id="PTHR48081:SF8">
    <property type="entry name" value="ALPHA_BETA HYDROLASE FOLD-3 DOMAIN-CONTAINING PROTEIN-RELATED"/>
    <property type="match status" value="1"/>
</dbReference>
<proteinExistence type="predicted"/>
<dbReference type="InterPro" id="IPR013094">
    <property type="entry name" value="AB_hydrolase_3"/>
</dbReference>